<dbReference type="PROSITE" id="PS50127">
    <property type="entry name" value="UBC_2"/>
    <property type="match status" value="1"/>
</dbReference>
<evidence type="ECO:0000256" key="4">
    <source>
        <dbReference type="RuleBase" id="RU362109"/>
    </source>
</evidence>
<proteinExistence type="inferred from homology"/>
<dbReference type="Pfam" id="PF00179">
    <property type="entry name" value="UQ_con"/>
    <property type="match status" value="1"/>
</dbReference>
<keyword evidence="1" id="KW-0808">Transferase</keyword>
<gene>
    <name evidence="7" type="ORF">ACOF00016_LOCUS10165</name>
</gene>
<protein>
    <recommendedName>
        <fullName evidence="6">UBC core domain-containing protein</fullName>
    </recommendedName>
</protein>
<reference evidence="7" key="1">
    <citation type="submission" date="2021-01" db="EMBL/GenBank/DDBJ databases">
        <authorList>
            <person name="Corre E."/>
            <person name="Pelletier E."/>
            <person name="Niang G."/>
            <person name="Scheremetjew M."/>
            <person name="Finn R."/>
            <person name="Kale V."/>
            <person name="Holt S."/>
            <person name="Cochrane G."/>
            <person name="Meng A."/>
            <person name="Brown T."/>
            <person name="Cohen L."/>
        </authorList>
    </citation>
    <scope>NUCLEOTIDE SEQUENCE</scope>
    <source>
        <strain evidence="7">CCMP127</strain>
    </source>
</reference>
<evidence type="ECO:0000256" key="1">
    <source>
        <dbReference type="ARBA" id="ARBA00022679"/>
    </source>
</evidence>
<feature type="active site" description="Glycyl thioester intermediate" evidence="3">
    <location>
        <position position="57"/>
    </location>
</feature>
<dbReference type="Gene3D" id="3.10.110.10">
    <property type="entry name" value="Ubiquitin Conjugating Enzyme"/>
    <property type="match status" value="1"/>
</dbReference>
<feature type="domain" description="UBC core" evidence="6">
    <location>
        <begin position="1"/>
        <end position="119"/>
    </location>
</feature>
<dbReference type="GO" id="GO:0005524">
    <property type="term" value="F:ATP binding"/>
    <property type="evidence" value="ECO:0007669"/>
    <property type="project" value="UniProtKB-UniRule"/>
</dbReference>
<name>A0A7S3L7R3_9STRA</name>
<sequence>MLLLQAEMEGPTGTPYEGKYFLLKLIFSQDFPSSPPRGFFLTKLYHPNIDPASGAICVNTLKKDWTPETTISHVLAVIRCLMIVPFPESSLNDEAGKLFMESYEEFSKRAKLMADVHGRPVSCSGPAKTECDEEEQAMQTEDRALKPSSDNPLRSSNTKKVNKSSSGKMSKKKNLKRL</sequence>
<dbReference type="InterPro" id="IPR023313">
    <property type="entry name" value="UBQ-conjugating_AS"/>
</dbReference>
<comment type="similarity">
    <text evidence="4">Belongs to the ubiquitin-conjugating enzyme family.</text>
</comment>
<dbReference type="InterPro" id="IPR016135">
    <property type="entry name" value="UBQ-conjugating_enzyme/RWD"/>
</dbReference>
<feature type="compositionally biased region" description="Basic residues" evidence="5">
    <location>
        <begin position="169"/>
        <end position="178"/>
    </location>
</feature>
<dbReference type="SMART" id="SM00212">
    <property type="entry name" value="UBCc"/>
    <property type="match status" value="1"/>
</dbReference>
<evidence type="ECO:0000256" key="5">
    <source>
        <dbReference type="SAM" id="MobiDB-lite"/>
    </source>
</evidence>
<dbReference type="InterPro" id="IPR050113">
    <property type="entry name" value="Ub_conjugating_enzyme"/>
</dbReference>
<keyword evidence="2 4" id="KW-0833">Ubl conjugation pathway</keyword>
<dbReference type="PROSITE" id="PS00183">
    <property type="entry name" value="UBC_1"/>
    <property type="match status" value="1"/>
</dbReference>
<evidence type="ECO:0000259" key="6">
    <source>
        <dbReference type="PROSITE" id="PS50127"/>
    </source>
</evidence>
<organism evidence="7">
    <name type="scientific">Amphora coffeiformis</name>
    <dbReference type="NCBI Taxonomy" id="265554"/>
    <lineage>
        <taxon>Eukaryota</taxon>
        <taxon>Sar</taxon>
        <taxon>Stramenopiles</taxon>
        <taxon>Ochrophyta</taxon>
        <taxon>Bacillariophyta</taxon>
        <taxon>Bacillariophyceae</taxon>
        <taxon>Bacillariophycidae</taxon>
        <taxon>Thalassiophysales</taxon>
        <taxon>Catenulaceae</taxon>
        <taxon>Amphora</taxon>
    </lineage>
</organism>
<dbReference type="PANTHER" id="PTHR24067">
    <property type="entry name" value="UBIQUITIN-CONJUGATING ENZYME E2"/>
    <property type="match status" value="1"/>
</dbReference>
<keyword evidence="4" id="KW-0067">ATP-binding</keyword>
<evidence type="ECO:0000256" key="2">
    <source>
        <dbReference type="ARBA" id="ARBA00022786"/>
    </source>
</evidence>
<evidence type="ECO:0000256" key="3">
    <source>
        <dbReference type="PROSITE-ProRule" id="PRU10133"/>
    </source>
</evidence>
<dbReference type="AlphaFoldDB" id="A0A7S3L7R3"/>
<dbReference type="CDD" id="cd23804">
    <property type="entry name" value="UBCc_UBE2S"/>
    <property type="match status" value="1"/>
</dbReference>
<dbReference type="InterPro" id="IPR000608">
    <property type="entry name" value="UBC"/>
</dbReference>
<evidence type="ECO:0000313" key="7">
    <source>
        <dbReference type="EMBL" id="CAE0412907.1"/>
    </source>
</evidence>
<keyword evidence="4" id="KW-0547">Nucleotide-binding</keyword>
<dbReference type="EMBL" id="HBIM01012372">
    <property type="protein sequence ID" value="CAE0412907.1"/>
    <property type="molecule type" value="Transcribed_RNA"/>
</dbReference>
<dbReference type="GO" id="GO:0016740">
    <property type="term" value="F:transferase activity"/>
    <property type="evidence" value="ECO:0007669"/>
    <property type="project" value="UniProtKB-KW"/>
</dbReference>
<dbReference type="SUPFAM" id="SSF54495">
    <property type="entry name" value="UBC-like"/>
    <property type="match status" value="1"/>
</dbReference>
<feature type="compositionally biased region" description="Low complexity" evidence="5">
    <location>
        <begin position="155"/>
        <end position="168"/>
    </location>
</feature>
<accession>A0A7S3L7R3</accession>
<feature type="region of interest" description="Disordered" evidence="5">
    <location>
        <begin position="122"/>
        <end position="178"/>
    </location>
</feature>